<proteinExistence type="predicted"/>
<dbReference type="GO" id="GO:0032259">
    <property type="term" value="P:methylation"/>
    <property type="evidence" value="ECO:0007669"/>
    <property type="project" value="UniProtKB-KW"/>
</dbReference>
<keyword evidence="2" id="KW-0808">Transferase</keyword>
<gene>
    <name evidence="2" type="ORF">SAMN05660836_01572</name>
</gene>
<dbReference type="CDD" id="cd02440">
    <property type="entry name" value="AdoMet_MTases"/>
    <property type="match status" value="1"/>
</dbReference>
<evidence type="ECO:0000313" key="3">
    <source>
        <dbReference type="Proteomes" id="UP000199611"/>
    </source>
</evidence>
<dbReference type="GO" id="GO:0008757">
    <property type="term" value="F:S-adenosylmethionine-dependent methyltransferase activity"/>
    <property type="evidence" value="ECO:0007669"/>
    <property type="project" value="InterPro"/>
</dbReference>
<evidence type="ECO:0000259" key="1">
    <source>
        <dbReference type="Pfam" id="PF13847"/>
    </source>
</evidence>
<dbReference type="PANTHER" id="PTHR43591">
    <property type="entry name" value="METHYLTRANSFERASE"/>
    <property type="match status" value="1"/>
</dbReference>
<dbReference type="Pfam" id="PF13847">
    <property type="entry name" value="Methyltransf_31"/>
    <property type="match status" value="1"/>
</dbReference>
<dbReference type="Proteomes" id="UP000199611">
    <property type="component" value="Unassembled WGS sequence"/>
</dbReference>
<evidence type="ECO:0000313" key="2">
    <source>
        <dbReference type="EMBL" id="SFM81290.1"/>
    </source>
</evidence>
<name>A0A1I4TXF9_9BACT</name>
<keyword evidence="3" id="KW-1185">Reference proteome</keyword>
<accession>A0A1I4TXF9</accession>
<dbReference type="InterPro" id="IPR029063">
    <property type="entry name" value="SAM-dependent_MTases_sf"/>
</dbReference>
<organism evidence="2 3">
    <name type="scientific">Thermodesulforhabdus norvegica</name>
    <dbReference type="NCBI Taxonomy" id="39841"/>
    <lineage>
        <taxon>Bacteria</taxon>
        <taxon>Pseudomonadati</taxon>
        <taxon>Thermodesulfobacteriota</taxon>
        <taxon>Syntrophobacteria</taxon>
        <taxon>Syntrophobacterales</taxon>
        <taxon>Thermodesulforhabdaceae</taxon>
        <taxon>Thermodesulforhabdus</taxon>
    </lineage>
</organism>
<keyword evidence="2" id="KW-0489">Methyltransferase</keyword>
<dbReference type="SUPFAM" id="SSF53335">
    <property type="entry name" value="S-adenosyl-L-methionine-dependent methyltransferases"/>
    <property type="match status" value="1"/>
</dbReference>
<reference evidence="2 3" key="1">
    <citation type="submission" date="2016-10" db="EMBL/GenBank/DDBJ databases">
        <authorList>
            <person name="de Groot N.N."/>
        </authorList>
    </citation>
    <scope>NUCLEOTIDE SEQUENCE [LARGE SCALE GENOMIC DNA]</scope>
    <source>
        <strain evidence="2 3">DSM 9990</strain>
    </source>
</reference>
<dbReference type="STRING" id="39841.SAMN05660836_01572"/>
<dbReference type="EMBL" id="FOUU01000004">
    <property type="protein sequence ID" value="SFM81290.1"/>
    <property type="molecule type" value="Genomic_DNA"/>
</dbReference>
<feature type="domain" description="Methyltransferase" evidence="1">
    <location>
        <begin position="76"/>
        <end position="228"/>
    </location>
</feature>
<dbReference type="Gene3D" id="3.40.50.150">
    <property type="entry name" value="Vaccinia Virus protein VP39"/>
    <property type="match status" value="1"/>
</dbReference>
<protein>
    <submittedName>
        <fullName evidence="2">Methyltransferase domain-containing protein</fullName>
    </submittedName>
</protein>
<dbReference type="InterPro" id="IPR025714">
    <property type="entry name" value="Methyltranfer_dom"/>
</dbReference>
<dbReference type="AlphaFoldDB" id="A0A1I4TXF9"/>
<sequence>MLEKNSRKVVEHVKSYYRELYRGKINPTVKVCSGSVLARRLGYSLELLDWLTDHDFPWDYIHPCGNPVRKGLFEPGDFVLNLGCGIGLDACALMFEATEELKAEVGYVVVNVDVVSEVLERACRWVASLRELPDDFTLLWVCADALKLPFTHETFDVVLMNGVFNVFPDKKLLLEELRRVIKKGGRLVIADIFVSTSLPDYVKTEPDAWAWCIAGALTEEEFFELLRSSGFGPCRGLDKEAIDDAFYRGVFAAERVS</sequence>